<proteinExistence type="inferred from homology"/>
<dbReference type="PANTHER" id="PTHR10589">
    <property type="entry name" value="UBIQUITIN CARBOXYL-TERMINAL HYDROLASE"/>
    <property type="match status" value="1"/>
</dbReference>
<gene>
    <name evidence="10" type="ORF">N0V83_008519</name>
</gene>
<dbReference type="EC" id="3.4.19.12" evidence="2 7"/>
<feature type="region of interest" description="Disordered" evidence="8">
    <location>
        <begin position="1"/>
        <end position="87"/>
    </location>
</feature>
<dbReference type="GO" id="GO:0005737">
    <property type="term" value="C:cytoplasm"/>
    <property type="evidence" value="ECO:0007669"/>
    <property type="project" value="TreeGrafter"/>
</dbReference>
<dbReference type="InterPro" id="IPR036959">
    <property type="entry name" value="Peptidase_C12_UCH_sf"/>
</dbReference>
<evidence type="ECO:0000256" key="4">
    <source>
        <dbReference type="ARBA" id="ARBA00022786"/>
    </source>
</evidence>
<dbReference type="PANTHER" id="PTHR10589:SF29">
    <property type="entry name" value="UBIQUITIN CARBOXYL-TERMINAL HYDROLASE"/>
    <property type="match status" value="1"/>
</dbReference>
<comment type="similarity">
    <text evidence="7">Belongs to the peptidase C12 family.</text>
</comment>
<dbReference type="Pfam" id="PF01088">
    <property type="entry name" value="Peptidase_C12"/>
    <property type="match status" value="1"/>
</dbReference>
<keyword evidence="11" id="KW-1185">Reference proteome</keyword>
<dbReference type="GO" id="GO:0016579">
    <property type="term" value="P:protein deubiquitination"/>
    <property type="evidence" value="ECO:0007669"/>
    <property type="project" value="TreeGrafter"/>
</dbReference>
<dbReference type="InterPro" id="IPR001578">
    <property type="entry name" value="Peptidase_C12_UCH"/>
</dbReference>
<name>A0A9W8Y3P1_9PLEO</name>
<feature type="domain" description="UCH catalytic" evidence="9">
    <location>
        <begin position="100"/>
        <end position="355"/>
    </location>
</feature>
<dbReference type="AlphaFoldDB" id="A0A9W8Y3P1"/>
<dbReference type="Gene3D" id="3.40.532.10">
    <property type="entry name" value="Peptidase C12, ubiquitin carboxyl-terminal hydrolase"/>
    <property type="match status" value="1"/>
</dbReference>
<dbReference type="FunFam" id="3.40.532.10:FF:000010">
    <property type="entry name" value="Ubiquitin carboxyl-terminal hydrolase"/>
    <property type="match status" value="1"/>
</dbReference>
<sequence>MDTMMKPSFEPKAIPEVGEDLNATEDVVGLAPTTSSAERPASLSPTPRKRALSGHSPEEEPTSKKLKAPPGANIGNSPPSRPPNMAEPAADIVDKETWQGFCEIESDPAYFSVILREMGAQDVTVREVFAMDPEILEMLPQPIYGLILLFNYRQFGNSDQADECPANVWFANQLPAQNSCATLAMINILMNSDTVGIGEHLTQFKEFTSDFTPFQRGEALASFDFVKKIHNSFAKKMDFLESDKYLSYKVKRAQRKKAERQEQLKQKGRRASSTDSAATDDSAEGYTSQAHHFIAFVPVGNEVWKLDGLDAQPTSMGTFDPTKGETWLSAASDTIGAFMAAGEGEGDYGVMALTQSPLHTLRKKACLTINTITAIESRLDALDTDWRAFTTTTDDNGQEQPTSPRLLGIEQHLSLFPISPTMAAQIDAMLLPDLLERRGRLTQELSETAAGILAEMEAQAEEDEKATQRRFDAGPVIQKWLEMLAENGYLEENLERFMPGKKGGSGSGSGGK</sequence>
<comment type="caution">
    <text evidence="10">The sequence shown here is derived from an EMBL/GenBank/DDBJ whole genome shotgun (WGS) entry which is preliminary data.</text>
</comment>
<dbReference type="GO" id="GO:0006511">
    <property type="term" value="P:ubiquitin-dependent protein catabolic process"/>
    <property type="evidence" value="ECO:0007669"/>
    <property type="project" value="UniProtKB-UniRule"/>
</dbReference>
<comment type="catalytic activity">
    <reaction evidence="1 7">
        <text>Thiol-dependent hydrolysis of ester, thioester, amide, peptide and isopeptide bonds formed by the C-terminal Gly of ubiquitin (a 76-residue protein attached to proteins as an intracellular targeting signal).</text>
        <dbReference type="EC" id="3.4.19.12"/>
    </reaction>
</comment>
<organism evidence="10 11">
    <name type="scientific">Neocucurbitaria cava</name>
    <dbReference type="NCBI Taxonomy" id="798079"/>
    <lineage>
        <taxon>Eukaryota</taxon>
        <taxon>Fungi</taxon>
        <taxon>Dikarya</taxon>
        <taxon>Ascomycota</taxon>
        <taxon>Pezizomycotina</taxon>
        <taxon>Dothideomycetes</taxon>
        <taxon>Pleosporomycetidae</taxon>
        <taxon>Pleosporales</taxon>
        <taxon>Pleosporineae</taxon>
        <taxon>Cucurbitariaceae</taxon>
        <taxon>Neocucurbitaria</taxon>
    </lineage>
</organism>
<evidence type="ECO:0000256" key="3">
    <source>
        <dbReference type="ARBA" id="ARBA00022670"/>
    </source>
</evidence>
<keyword evidence="6 7" id="KW-0788">Thiol protease</keyword>
<keyword evidence="5 7" id="KW-0378">Hydrolase</keyword>
<reference evidence="10" key="1">
    <citation type="submission" date="2022-10" db="EMBL/GenBank/DDBJ databases">
        <title>Tapping the CABI collections for fungal endophytes: first genome assemblies for Collariella, Neodidymelliopsis, Ascochyta clinopodiicola, Didymella pomorum, Didymosphaeria variabile, Neocosmospora piperis and Neocucurbitaria cava.</title>
        <authorList>
            <person name="Hill R."/>
        </authorList>
    </citation>
    <scope>NUCLEOTIDE SEQUENCE</scope>
    <source>
        <strain evidence="10">IMI 356814</strain>
    </source>
</reference>
<dbReference type="Proteomes" id="UP001140560">
    <property type="component" value="Unassembled WGS sequence"/>
</dbReference>
<dbReference type="GO" id="GO:0004843">
    <property type="term" value="F:cysteine-type deubiquitinase activity"/>
    <property type="evidence" value="ECO:0007669"/>
    <property type="project" value="UniProtKB-UniRule"/>
</dbReference>
<evidence type="ECO:0000256" key="2">
    <source>
        <dbReference type="ARBA" id="ARBA00012759"/>
    </source>
</evidence>
<dbReference type="EMBL" id="JAPEUY010000015">
    <property type="protein sequence ID" value="KAJ4365897.1"/>
    <property type="molecule type" value="Genomic_DNA"/>
</dbReference>
<feature type="region of interest" description="Disordered" evidence="8">
    <location>
        <begin position="256"/>
        <end position="282"/>
    </location>
</feature>
<evidence type="ECO:0000256" key="7">
    <source>
        <dbReference type="PROSITE-ProRule" id="PRU01393"/>
    </source>
</evidence>
<evidence type="ECO:0000256" key="6">
    <source>
        <dbReference type="ARBA" id="ARBA00022807"/>
    </source>
</evidence>
<feature type="site" description="Transition state stabilizer" evidence="7">
    <location>
        <position position="173"/>
    </location>
</feature>
<dbReference type="SUPFAM" id="SSF54001">
    <property type="entry name" value="Cysteine proteinases"/>
    <property type="match status" value="1"/>
</dbReference>
<evidence type="ECO:0000256" key="5">
    <source>
        <dbReference type="ARBA" id="ARBA00022801"/>
    </source>
</evidence>
<protein>
    <recommendedName>
        <fullName evidence="2 7">ubiquitinyl hydrolase 1</fullName>
        <ecNumber evidence="2 7">3.4.19.12</ecNumber>
    </recommendedName>
</protein>
<evidence type="ECO:0000256" key="1">
    <source>
        <dbReference type="ARBA" id="ARBA00000707"/>
    </source>
</evidence>
<feature type="active site" description="Proton donor" evidence="7">
    <location>
        <position position="292"/>
    </location>
</feature>
<dbReference type="OrthoDB" id="1924260at2759"/>
<keyword evidence="4 7" id="KW-0833">Ubl conjugation pathway</keyword>
<evidence type="ECO:0000256" key="8">
    <source>
        <dbReference type="SAM" id="MobiDB-lite"/>
    </source>
</evidence>
<evidence type="ECO:0000259" key="9">
    <source>
        <dbReference type="PROSITE" id="PS52048"/>
    </source>
</evidence>
<dbReference type="PROSITE" id="PS52048">
    <property type="entry name" value="UCH_DOMAIN"/>
    <property type="match status" value="1"/>
</dbReference>
<dbReference type="InterPro" id="IPR038765">
    <property type="entry name" value="Papain-like_cys_pep_sf"/>
</dbReference>
<feature type="compositionally biased region" description="Low complexity" evidence="8">
    <location>
        <begin position="271"/>
        <end position="280"/>
    </location>
</feature>
<evidence type="ECO:0000313" key="10">
    <source>
        <dbReference type="EMBL" id="KAJ4365897.1"/>
    </source>
</evidence>
<accession>A0A9W8Y3P1</accession>
<feature type="site" description="Important for enzyme activity" evidence="7">
    <location>
        <position position="307"/>
    </location>
</feature>
<keyword evidence="3 7" id="KW-0645">Protease</keyword>
<feature type="active site" description="Nucleophile" evidence="7">
    <location>
        <position position="180"/>
    </location>
</feature>
<evidence type="ECO:0000313" key="11">
    <source>
        <dbReference type="Proteomes" id="UP001140560"/>
    </source>
</evidence>